<organism evidence="3 4">
    <name type="scientific">Ferviditalea candida</name>
    <dbReference type="NCBI Taxonomy" id="3108399"/>
    <lineage>
        <taxon>Bacteria</taxon>
        <taxon>Bacillati</taxon>
        <taxon>Bacillota</taxon>
        <taxon>Bacilli</taxon>
        <taxon>Bacillales</taxon>
        <taxon>Paenibacillaceae</taxon>
        <taxon>Ferviditalea</taxon>
    </lineage>
</organism>
<dbReference type="Gene3D" id="3.40.980.10">
    <property type="entry name" value="MoaB/Mog-like domain"/>
    <property type="match status" value="1"/>
</dbReference>
<dbReference type="NCBIfam" id="TIGR00199">
    <property type="entry name" value="PncC_domain"/>
    <property type="match status" value="1"/>
</dbReference>
<dbReference type="NCBIfam" id="TIGR00177">
    <property type="entry name" value="molyb_syn"/>
    <property type="match status" value="1"/>
</dbReference>
<dbReference type="Gene3D" id="3.90.950.20">
    <property type="entry name" value="CinA-like"/>
    <property type="match status" value="1"/>
</dbReference>
<dbReference type="Proteomes" id="UP001310386">
    <property type="component" value="Unassembled WGS sequence"/>
</dbReference>
<evidence type="ECO:0000256" key="1">
    <source>
        <dbReference type="HAMAP-Rule" id="MF_00226"/>
    </source>
</evidence>
<dbReference type="PANTHER" id="PTHR13939">
    <property type="entry name" value="NICOTINAMIDE-NUCLEOTIDE AMIDOHYDROLASE PNCC"/>
    <property type="match status" value="1"/>
</dbReference>
<reference evidence="3" key="1">
    <citation type="submission" date="2023-12" db="EMBL/GenBank/DDBJ databases">
        <title>Fervidustalea candida gen. nov., sp. nov., a novel member of the family Paenibacillaceae isolated from a geothermal area.</title>
        <authorList>
            <person name="Li W.-J."/>
            <person name="Jiao J.-Y."/>
            <person name="Chen Y."/>
        </authorList>
    </citation>
    <scope>NUCLEOTIDE SEQUENCE</scope>
    <source>
        <strain evidence="3">SYSU GA230002</strain>
    </source>
</reference>
<dbReference type="Gene3D" id="3.30.70.2860">
    <property type="match status" value="1"/>
</dbReference>
<protein>
    <recommendedName>
        <fullName evidence="1">Putative competence-damage inducible protein</fullName>
    </recommendedName>
</protein>
<dbReference type="SMART" id="SM00852">
    <property type="entry name" value="MoCF_biosynth"/>
    <property type="match status" value="1"/>
</dbReference>
<evidence type="ECO:0000259" key="2">
    <source>
        <dbReference type="SMART" id="SM00852"/>
    </source>
</evidence>
<name>A0ABU5ZJF9_9BACL</name>
<dbReference type="InterPro" id="IPR036425">
    <property type="entry name" value="MoaB/Mog-like_dom_sf"/>
</dbReference>
<dbReference type="Pfam" id="PF18146">
    <property type="entry name" value="CinA_KH"/>
    <property type="match status" value="1"/>
</dbReference>
<dbReference type="HAMAP" id="MF_00226_B">
    <property type="entry name" value="CinA_B"/>
    <property type="match status" value="1"/>
</dbReference>
<dbReference type="RefSeq" id="WP_371754761.1">
    <property type="nucleotide sequence ID" value="NZ_JAYJLD010000020.1"/>
</dbReference>
<gene>
    <name evidence="1" type="primary">cinA</name>
    <name evidence="3" type="ORF">VF724_13295</name>
</gene>
<dbReference type="SUPFAM" id="SSF142433">
    <property type="entry name" value="CinA-like"/>
    <property type="match status" value="1"/>
</dbReference>
<keyword evidence="4" id="KW-1185">Reference proteome</keyword>
<dbReference type="InterPro" id="IPR008136">
    <property type="entry name" value="CinA_C"/>
</dbReference>
<dbReference type="PIRSF" id="PIRSF006728">
    <property type="entry name" value="CinA"/>
    <property type="match status" value="1"/>
</dbReference>
<sequence>MKAEIIAVGTELLMGQIVNTNAQFLSRQCASLGIDVYFQTVVGDNMSRLQQALQIAKDRADLIICTGGLGPTQDDLTKEAVALFTGRALVMDPPALENIKRFFEQRGIPMVDSNLRQAQVIEGCHPLPNDTGLAAGVSLTDGGTHYLLLPGPPKELMPMFDNYAIPWLRSVMKDETPLFSRILKFAGIGESSLEHQILDMIEAQSDPTIAPYAKVGEVTLRITTKALTLEQAEEKIMPVVQELYNRLGKYIYAEEDVPLEKAVVRLLTEKNLTLSTAESCTGGLLSEMITSLSGSSAVFKGGVVSYSNALKHQLLQIPMDVLEGEGAPGAVSDVTAGLMAENVRKLTGADIAVSVTGVAGPTQSENKPVGLVYIGLAHKNGETFIEKLQLNGGREAIRYRSAKHVLYRLWRLLQKSGM</sequence>
<dbReference type="EMBL" id="JAYJLD010000020">
    <property type="protein sequence ID" value="MEB3102640.1"/>
    <property type="molecule type" value="Genomic_DNA"/>
</dbReference>
<accession>A0ABU5ZJF9</accession>
<comment type="caution">
    <text evidence="3">The sequence shown here is derived from an EMBL/GenBank/DDBJ whole genome shotgun (WGS) entry which is preliminary data.</text>
</comment>
<dbReference type="CDD" id="cd00885">
    <property type="entry name" value="cinA"/>
    <property type="match status" value="1"/>
</dbReference>
<dbReference type="Pfam" id="PF02464">
    <property type="entry name" value="CinA"/>
    <property type="match status" value="1"/>
</dbReference>
<proteinExistence type="inferred from homology"/>
<dbReference type="InterPro" id="IPR036653">
    <property type="entry name" value="CinA-like_C"/>
</dbReference>
<dbReference type="Pfam" id="PF00994">
    <property type="entry name" value="MoCF_biosynth"/>
    <property type="match status" value="1"/>
</dbReference>
<dbReference type="SUPFAM" id="SSF53218">
    <property type="entry name" value="Molybdenum cofactor biosynthesis proteins"/>
    <property type="match status" value="1"/>
</dbReference>
<dbReference type="NCBIfam" id="NF001813">
    <property type="entry name" value="PRK00549.1"/>
    <property type="match status" value="1"/>
</dbReference>
<dbReference type="InterPro" id="IPR050101">
    <property type="entry name" value="CinA"/>
</dbReference>
<dbReference type="InterPro" id="IPR008135">
    <property type="entry name" value="Competence-induced_CinA"/>
</dbReference>
<dbReference type="InterPro" id="IPR041424">
    <property type="entry name" value="CinA_KH"/>
</dbReference>
<dbReference type="PANTHER" id="PTHR13939:SF0">
    <property type="entry name" value="NMN AMIDOHYDROLASE-LIKE PROTEIN YFAY"/>
    <property type="match status" value="1"/>
</dbReference>
<evidence type="ECO:0000313" key="3">
    <source>
        <dbReference type="EMBL" id="MEB3102640.1"/>
    </source>
</evidence>
<evidence type="ECO:0000313" key="4">
    <source>
        <dbReference type="Proteomes" id="UP001310386"/>
    </source>
</evidence>
<dbReference type="NCBIfam" id="TIGR00200">
    <property type="entry name" value="cinA_nterm"/>
    <property type="match status" value="1"/>
</dbReference>
<feature type="domain" description="MoaB/Mog" evidence="2">
    <location>
        <begin position="4"/>
        <end position="171"/>
    </location>
</feature>
<comment type="similarity">
    <text evidence="1">Belongs to the CinA family.</text>
</comment>
<dbReference type="InterPro" id="IPR001453">
    <property type="entry name" value="MoaB/Mog_dom"/>
</dbReference>